<name>A0AAP2GH31_9BACT</name>
<evidence type="ECO:0000256" key="1">
    <source>
        <dbReference type="SAM" id="Phobius"/>
    </source>
</evidence>
<proteinExistence type="predicted"/>
<dbReference type="AlphaFoldDB" id="A0AAP2GH31"/>
<protein>
    <submittedName>
        <fullName evidence="2">Uncharacterized protein</fullName>
    </submittedName>
</protein>
<keyword evidence="1" id="KW-0472">Membrane</keyword>
<evidence type="ECO:0000313" key="3">
    <source>
        <dbReference type="Proteomes" id="UP001319200"/>
    </source>
</evidence>
<keyword evidence="1" id="KW-1133">Transmembrane helix</keyword>
<keyword evidence="1" id="KW-0812">Transmembrane</keyword>
<gene>
    <name evidence="2" type="ORF">KK083_01780</name>
</gene>
<sequence>MKHISERTPDYILIVLLILYIIGHPLQSCWNRNGAEKTRTETRVK</sequence>
<dbReference type="RefSeq" id="WP_254160056.1">
    <property type="nucleotide sequence ID" value="NZ_JAHESF010000002.1"/>
</dbReference>
<reference evidence="2 3" key="1">
    <citation type="submission" date="2021-05" db="EMBL/GenBank/DDBJ databases">
        <title>A Polyphasic approach of four new species of the genus Ohtaekwangia: Ohtaekwangia histidinii sp. nov., Ohtaekwangia cretensis sp. nov., Ohtaekwangia indiensis sp. nov., Ohtaekwangia reichenbachii sp. nov. from diverse environment.</title>
        <authorList>
            <person name="Octaviana S."/>
        </authorList>
    </citation>
    <scope>NUCLEOTIDE SEQUENCE [LARGE SCALE GENOMIC DNA]</scope>
    <source>
        <strain evidence="2 3">PWU4</strain>
    </source>
</reference>
<dbReference type="Proteomes" id="UP001319200">
    <property type="component" value="Unassembled WGS sequence"/>
</dbReference>
<feature type="transmembrane region" description="Helical" evidence="1">
    <location>
        <begin position="12"/>
        <end position="30"/>
    </location>
</feature>
<comment type="caution">
    <text evidence="2">The sequence shown here is derived from an EMBL/GenBank/DDBJ whole genome shotgun (WGS) entry which is preliminary data.</text>
</comment>
<dbReference type="EMBL" id="JAHESF010000002">
    <property type="protein sequence ID" value="MBT1695586.1"/>
    <property type="molecule type" value="Genomic_DNA"/>
</dbReference>
<organism evidence="2 3">
    <name type="scientific">Chryseosolibacter histidini</name>
    <dbReference type="NCBI Taxonomy" id="2782349"/>
    <lineage>
        <taxon>Bacteria</taxon>
        <taxon>Pseudomonadati</taxon>
        <taxon>Bacteroidota</taxon>
        <taxon>Cytophagia</taxon>
        <taxon>Cytophagales</taxon>
        <taxon>Chryseotaleaceae</taxon>
        <taxon>Chryseosolibacter</taxon>
    </lineage>
</organism>
<keyword evidence="3" id="KW-1185">Reference proteome</keyword>
<accession>A0AAP2GH31</accession>
<evidence type="ECO:0000313" key="2">
    <source>
        <dbReference type="EMBL" id="MBT1695586.1"/>
    </source>
</evidence>